<dbReference type="Proteomes" id="UP000297741">
    <property type="component" value="Unassembled WGS sequence"/>
</dbReference>
<keyword evidence="1" id="KW-1133">Transmembrane helix</keyword>
<evidence type="ECO:0000313" key="2">
    <source>
        <dbReference type="EMBL" id="TGD43835.1"/>
    </source>
</evidence>
<reference evidence="2 3" key="1">
    <citation type="submission" date="2018-11" db="EMBL/GenBank/DDBJ databases">
        <title>Tabrizicola sp. isolated from sediment of alpine lake.</title>
        <authorList>
            <person name="Liu Z."/>
        </authorList>
    </citation>
    <scope>NUCLEOTIDE SEQUENCE [LARGE SCALE GENOMIC DNA]</scope>
    <source>
        <strain evidence="2 3">DRYC-M-16</strain>
    </source>
</reference>
<keyword evidence="3" id="KW-1185">Reference proteome</keyword>
<keyword evidence="1" id="KW-0812">Transmembrane</keyword>
<comment type="caution">
    <text evidence="2">The sequence shown here is derived from an EMBL/GenBank/DDBJ whole genome shotgun (WGS) entry which is preliminary data.</text>
</comment>
<protein>
    <submittedName>
        <fullName evidence="2">Uncharacterized protein</fullName>
    </submittedName>
</protein>
<keyword evidence="1" id="KW-0472">Membrane</keyword>
<evidence type="ECO:0000256" key="1">
    <source>
        <dbReference type="SAM" id="Phobius"/>
    </source>
</evidence>
<organism evidence="2 3">
    <name type="scientific">Pseudotabrizicola sediminis</name>
    <dbReference type="NCBI Taxonomy" id="2486418"/>
    <lineage>
        <taxon>Bacteria</taxon>
        <taxon>Pseudomonadati</taxon>
        <taxon>Pseudomonadota</taxon>
        <taxon>Alphaproteobacteria</taxon>
        <taxon>Rhodobacterales</taxon>
        <taxon>Paracoccaceae</taxon>
        <taxon>Pseudotabrizicola</taxon>
    </lineage>
</organism>
<sequence length="71" mass="8028">MLRYRLYRYLLLASGRAIVTTYAPMSVSGQEGCGCCRGGYCPLSLVIFVPVILIFVSRTPLWGMFFRKRTA</sequence>
<feature type="transmembrane region" description="Helical" evidence="1">
    <location>
        <begin position="45"/>
        <end position="66"/>
    </location>
</feature>
<gene>
    <name evidence="2" type="ORF">EEB11_07580</name>
</gene>
<proteinExistence type="predicted"/>
<evidence type="ECO:0000313" key="3">
    <source>
        <dbReference type="Proteomes" id="UP000297741"/>
    </source>
</evidence>
<dbReference type="EMBL" id="RPEM01000004">
    <property type="protein sequence ID" value="TGD43835.1"/>
    <property type="molecule type" value="Genomic_DNA"/>
</dbReference>
<name>A0ABY2KMM1_9RHOB</name>
<accession>A0ABY2KMM1</accession>